<comment type="caution">
    <text evidence="1">The sequence shown here is derived from an EMBL/GenBank/DDBJ whole genome shotgun (WGS) entry which is preliminary data.</text>
</comment>
<reference evidence="2" key="1">
    <citation type="submission" date="2017-04" db="EMBL/GenBank/DDBJ databases">
        <title>Genome evolution of the luminous symbionts of deep sea anglerfish.</title>
        <authorList>
            <person name="Hendry T.A."/>
        </authorList>
    </citation>
    <scope>NUCLEOTIDE SEQUENCE [LARGE SCALE GENOMIC DNA]</scope>
</reference>
<evidence type="ECO:0000313" key="2">
    <source>
        <dbReference type="Proteomes" id="UP000219020"/>
    </source>
</evidence>
<dbReference type="AlphaFoldDB" id="A0A2A5T360"/>
<sequence>MHHGHRGSGFIFSDAAIATELIVKSIFQFSFYVDECPVGIPEIYLH</sequence>
<keyword evidence="2" id="KW-1185">Reference proteome</keyword>
<name>A0A2A5T360_9GAMM</name>
<evidence type="ECO:0000313" key="1">
    <source>
        <dbReference type="EMBL" id="PCS22584.1"/>
    </source>
</evidence>
<dbReference type="Proteomes" id="UP000219020">
    <property type="component" value="Unassembled WGS sequence"/>
</dbReference>
<organism evidence="1 2">
    <name type="scientific">Candidatus Enterovibrio escicola</name>
    <dbReference type="NCBI Taxonomy" id="1927127"/>
    <lineage>
        <taxon>Bacteria</taxon>
        <taxon>Pseudomonadati</taxon>
        <taxon>Pseudomonadota</taxon>
        <taxon>Gammaproteobacteria</taxon>
        <taxon>Vibrionales</taxon>
        <taxon>Vibrionaceae</taxon>
        <taxon>Enterovibrio</taxon>
    </lineage>
</organism>
<gene>
    <name evidence="1" type="ORF">BTN49_1807</name>
</gene>
<accession>A0A2A5T360</accession>
<protein>
    <submittedName>
        <fullName evidence="1">Mobile element protein</fullName>
    </submittedName>
</protein>
<dbReference type="EMBL" id="NBYY01000016">
    <property type="protein sequence ID" value="PCS22584.1"/>
    <property type="molecule type" value="Genomic_DNA"/>
</dbReference>
<proteinExistence type="predicted"/>